<gene>
    <name evidence="2" type="ORF">N7530_010194</name>
</gene>
<reference evidence="2" key="2">
    <citation type="journal article" date="2023" name="IMA Fungus">
        <title>Comparative genomic study of the Penicillium genus elucidates a diverse pangenome and 15 lateral gene transfer events.</title>
        <authorList>
            <person name="Petersen C."/>
            <person name="Sorensen T."/>
            <person name="Nielsen M.R."/>
            <person name="Sondergaard T.E."/>
            <person name="Sorensen J.L."/>
            <person name="Fitzpatrick D.A."/>
            <person name="Frisvad J.C."/>
            <person name="Nielsen K.L."/>
        </authorList>
    </citation>
    <scope>NUCLEOTIDE SEQUENCE</scope>
    <source>
        <strain evidence="2">IBT 17660</strain>
    </source>
</reference>
<organism evidence="2 3">
    <name type="scientific">Penicillium desertorum</name>
    <dbReference type="NCBI Taxonomy" id="1303715"/>
    <lineage>
        <taxon>Eukaryota</taxon>
        <taxon>Fungi</taxon>
        <taxon>Dikarya</taxon>
        <taxon>Ascomycota</taxon>
        <taxon>Pezizomycotina</taxon>
        <taxon>Eurotiomycetes</taxon>
        <taxon>Eurotiomycetidae</taxon>
        <taxon>Eurotiales</taxon>
        <taxon>Aspergillaceae</taxon>
        <taxon>Penicillium</taxon>
    </lineage>
</organism>
<evidence type="ECO:0000313" key="3">
    <source>
        <dbReference type="Proteomes" id="UP001147760"/>
    </source>
</evidence>
<feature type="region of interest" description="Disordered" evidence="1">
    <location>
        <begin position="55"/>
        <end position="121"/>
    </location>
</feature>
<sequence>MLDPWRNRSQTCLLGVVLYKRRTNPIKIATPPVKRVPQRYTAGSEDKVHFVPRPAVKAPPRLPSQHSPRAHRLPDSSILLKEPQLAEHASAGKGGSSWKILNDSGSTRTHKQKPYGQSFNT</sequence>
<accession>A0A9X0BIZ9</accession>
<evidence type="ECO:0000256" key="1">
    <source>
        <dbReference type="SAM" id="MobiDB-lite"/>
    </source>
</evidence>
<dbReference type="AlphaFoldDB" id="A0A9X0BIZ9"/>
<dbReference type="EMBL" id="JAPWDO010000006">
    <property type="protein sequence ID" value="KAJ5466407.1"/>
    <property type="molecule type" value="Genomic_DNA"/>
</dbReference>
<proteinExistence type="predicted"/>
<evidence type="ECO:0000313" key="2">
    <source>
        <dbReference type="EMBL" id="KAJ5466407.1"/>
    </source>
</evidence>
<comment type="caution">
    <text evidence="2">The sequence shown here is derived from an EMBL/GenBank/DDBJ whole genome shotgun (WGS) entry which is preliminary data.</text>
</comment>
<dbReference type="Proteomes" id="UP001147760">
    <property type="component" value="Unassembled WGS sequence"/>
</dbReference>
<protein>
    <submittedName>
        <fullName evidence="2">Uncharacterized protein</fullName>
    </submittedName>
</protein>
<name>A0A9X0BIZ9_9EURO</name>
<keyword evidence="3" id="KW-1185">Reference proteome</keyword>
<reference evidence="2" key="1">
    <citation type="submission" date="2022-12" db="EMBL/GenBank/DDBJ databases">
        <authorList>
            <person name="Petersen C."/>
        </authorList>
    </citation>
    <scope>NUCLEOTIDE SEQUENCE</scope>
    <source>
        <strain evidence="2">IBT 17660</strain>
    </source>
</reference>